<gene>
    <name evidence="1" type="ORF">LCGC14_3059530</name>
</gene>
<accession>A0A0F8WJX0</accession>
<comment type="caution">
    <text evidence="1">The sequence shown here is derived from an EMBL/GenBank/DDBJ whole genome shotgun (WGS) entry which is preliminary data.</text>
</comment>
<proteinExistence type="predicted"/>
<organism evidence="1">
    <name type="scientific">marine sediment metagenome</name>
    <dbReference type="NCBI Taxonomy" id="412755"/>
    <lineage>
        <taxon>unclassified sequences</taxon>
        <taxon>metagenomes</taxon>
        <taxon>ecological metagenomes</taxon>
    </lineage>
</organism>
<feature type="non-terminal residue" evidence="1">
    <location>
        <position position="1"/>
    </location>
</feature>
<evidence type="ECO:0000313" key="1">
    <source>
        <dbReference type="EMBL" id="KKK56938.1"/>
    </source>
</evidence>
<name>A0A0F8WJX0_9ZZZZ</name>
<sequence>SVNFLVGLLVYMLIYVPVTTTYDRIGIQVNTAVAASNARLGVYHPNAVGDGPGALLTDFGTVATATNGIKEINISQELTPGFYFLSLVRDAEAAVRLRGIDLTAEMYNTPGSGKMANVGGGSGSVSVQATTGRAGDVAGGLPATAPAIDGQMSHEGIGIWLREA</sequence>
<protein>
    <submittedName>
        <fullName evidence="1">Uncharacterized protein</fullName>
    </submittedName>
</protein>
<dbReference type="EMBL" id="LAZR01064741">
    <property type="protein sequence ID" value="KKK56938.1"/>
    <property type="molecule type" value="Genomic_DNA"/>
</dbReference>
<reference evidence="1" key="1">
    <citation type="journal article" date="2015" name="Nature">
        <title>Complex archaea that bridge the gap between prokaryotes and eukaryotes.</title>
        <authorList>
            <person name="Spang A."/>
            <person name="Saw J.H."/>
            <person name="Jorgensen S.L."/>
            <person name="Zaremba-Niedzwiedzka K."/>
            <person name="Martijn J."/>
            <person name="Lind A.E."/>
            <person name="van Eijk R."/>
            <person name="Schleper C."/>
            <person name="Guy L."/>
            <person name="Ettema T.J."/>
        </authorList>
    </citation>
    <scope>NUCLEOTIDE SEQUENCE</scope>
</reference>
<dbReference type="AlphaFoldDB" id="A0A0F8WJX0"/>